<name>A0ABP0MN06_9DINO</name>
<keyword evidence="1" id="KW-0677">Repeat</keyword>
<gene>
    <name evidence="2" type="ORF">CCMP2556_LOCUS26331</name>
</gene>
<proteinExistence type="predicted"/>
<protein>
    <recommendedName>
        <fullName evidence="4">Nuclear pore complex protein Nup85</fullName>
    </recommendedName>
</protein>
<dbReference type="EMBL" id="CAXAMN010018224">
    <property type="protein sequence ID" value="CAK9052099.1"/>
    <property type="molecule type" value="Genomic_DNA"/>
</dbReference>
<evidence type="ECO:0000256" key="1">
    <source>
        <dbReference type="ARBA" id="ARBA00022737"/>
    </source>
</evidence>
<sequence length="513" mass="56196">MDEATARAATQRLRRSCVQMKELDAAWELLEVLCASRLRSNAFHLGAMCGAFAQSNAWRLAFGAVQRMETRTVPVDLIASNAALHSLEPRSGASLWRRSLEAARQAELQELTDEISSNCCINHCAKGAQWQRSMQLLLSCLWRRMCVDTFGCSSAIDGLSADGWQRAWSLLRQMPRWNLMPDEFSLASAAQCLSGQWRRALAAGLASSLHRLRRSEVMYGSMIQSCELASLWRRAFALGSGCSVIGMSTALTAGAQAAQWLASLHGFSQMSSGSIQLDEISCGATISACEKGQTWAMALELLSDAFTKQFAQHIVTWNSAVSSCERFSLWFSCLALLSSAKDAGRQADAISRASVASACGKGGRWRWALQEADLSSEAGARAVEQMQNFVSWELFGDKLATWTFRGNVQPLALRAVDIYGPLALLLGCCVVEVFLRGELTMDDSSSLPELVQEKLRDGLALLFAPLREFVQNFMQGKAGFWELSPKDRAKMEALGQAILPPTRGGERRSSFAA</sequence>
<dbReference type="PANTHER" id="PTHR47447">
    <property type="entry name" value="OS03G0856100 PROTEIN"/>
    <property type="match status" value="1"/>
</dbReference>
<organism evidence="2 3">
    <name type="scientific">Durusdinium trenchii</name>
    <dbReference type="NCBI Taxonomy" id="1381693"/>
    <lineage>
        <taxon>Eukaryota</taxon>
        <taxon>Sar</taxon>
        <taxon>Alveolata</taxon>
        <taxon>Dinophyceae</taxon>
        <taxon>Suessiales</taxon>
        <taxon>Symbiodiniaceae</taxon>
        <taxon>Durusdinium</taxon>
    </lineage>
</organism>
<accession>A0ABP0MN06</accession>
<dbReference type="InterPro" id="IPR011990">
    <property type="entry name" value="TPR-like_helical_dom_sf"/>
</dbReference>
<evidence type="ECO:0008006" key="4">
    <source>
        <dbReference type="Google" id="ProtNLM"/>
    </source>
</evidence>
<reference evidence="2 3" key="1">
    <citation type="submission" date="2024-02" db="EMBL/GenBank/DDBJ databases">
        <authorList>
            <person name="Chen Y."/>
            <person name="Shah S."/>
            <person name="Dougan E. K."/>
            <person name="Thang M."/>
            <person name="Chan C."/>
        </authorList>
    </citation>
    <scope>NUCLEOTIDE SEQUENCE [LARGE SCALE GENOMIC DNA]</scope>
</reference>
<dbReference type="Gene3D" id="1.25.40.10">
    <property type="entry name" value="Tetratricopeptide repeat domain"/>
    <property type="match status" value="3"/>
</dbReference>
<dbReference type="PANTHER" id="PTHR47447:SF17">
    <property type="entry name" value="OS12G0638900 PROTEIN"/>
    <property type="match status" value="1"/>
</dbReference>
<dbReference type="Proteomes" id="UP001642484">
    <property type="component" value="Unassembled WGS sequence"/>
</dbReference>
<evidence type="ECO:0000313" key="2">
    <source>
        <dbReference type="EMBL" id="CAK9052099.1"/>
    </source>
</evidence>
<evidence type="ECO:0000313" key="3">
    <source>
        <dbReference type="Proteomes" id="UP001642484"/>
    </source>
</evidence>
<keyword evidence="3" id="KW-1185">Reference proteome</keyword>
<comment type="caution">
    <text evidence="2">The sequence shown here is derived from an EMBL/GenBank/DDBJ whole genome shotgun (WGS) entry which is preliminary data.</text>
</comment>